<dbReference type="STRING" id="187420.MTH_87"/>
<dbReference type="EnsemblBacteria" id="AAB84593">
    <property type="protein sequence ID" value="AAB84593"/>
    <property type="gene ID" value="MTH_87"/>
</dbReference>
<dbReference type="HOGENOM" id="CLU_342160_0_0_2"/>
<organism evidence="2 3">
    <name type="scientific">Methanothermobacter thermautotrophicus (strain ATCC 29096 / DSM 1053 / JCM 10044 / NBRC 100330 / Delta H)</name>
    <name type="common">Methanobacterium thermoautotrophicum</name>
    <dbReference type="NCBI Taxonomy" id="187420"/>
    <lineage>
        <taxon>Archaea</taxon>
        <taxon>Methanobacteriati</taxon>
        <taxon>Methanobacteriota</taxon>
        <taxon>Methanomada group</taxon>
        <taxon>Methanobacteria</taxon>
        <taxon>Methanobacteriales</taxon>
        <taxon>Methanobacteriaceae</taxon>
        <taxon>Methanothermobacter</taxon>
    </lineage>
</organism>
<keyword evidence="3" id="KW-1185">Reference proteome</keyword>
<dbReference type="Pfam" id="PF09373">
    <property type="entry name" value="PMBR"/>
    <property type="match status" value="2"/>
</dbReference>
<dbReference type="SUPFAM" id="SSF49299">
    <property type="entry name" value="PKD domain"/>
    <property type="match status" value="1"/>
</dbReference>
<dbReference type="GO" id="GO:0006508">
    <property type="term" value="P:proteolysis"/>
    <property type="evidence" value="ECO:0007669"/>
    <property type="project" value="UniProtKB-KW"/>
</dbReference>
<reference evidence="2 3" key="1">
    <citation type="journal article" date="1997" name="J. Bacteriol.">
        <title>Complete genome sequence of Methanobacterium thermoautotrophicum deltaH: functional analysis and comparative genomics.</title>
        <authorList>
            <person name="Smith D.R."/>
            <person name="Doucette-Stamm L.A."/>
            <person name="Deloughery C."/>
            <person name="Lee H.-M."/>
            <person name="Dubois J."/>
            <person name="Aldredge T."/>
            <person name="Bashirzadeh R."/>
            <person name="Blakely D."/>
            <person name="Cook R."/>
            <person name="Gilbert K."/>
            <person name="Harrison D."/>
            <person name="Hoang L."/>
            <person name="Keagle P."/>
            <person name="Lumm W."/>
            <person name="Pothier B."/>
            <person name="Qiu D."/>
            <person name="Spadafora R."/>
            <person name="Vicare R."/>
            <person name="Wang Y."/>
            <person name="Wierzbowski J."/>
            <person name="Gibson R."/>
            <person name="Jiwani N."/>
            <person name="Caruso A."/>
            <person name="Bush D."/>
            <person name="Safer H."/>
            <person name="Patwell D."/>
            <person name="Prabhakar S."/>
            <person name="McDougall S."/>
            <person name="Shimer G."/>
            <person name="Goyal A."/>
            <person name="Pietrovski S."/>
            <person name="Church G.M."/>
            <person name="Daniels C.J."/>
            <person name="Mao J.-i."/>
            <person name="Rice P."/>
            <person name="Nolling J."/>
            <person name="Reeve J.N."/>
        </authorList>
    </citation>
    <scope>NUCLEOTIDE SEQUENCE [LARGE SCALE GENOMIC DNA]</scope>
    <source>
        <strain evidence="3">ATCC 29096 / DSM 1053 / JCM 10044 / NBRC 100330 / Delta H</strain>
    </source>
</reference>
<keyword evidence="2" id="KW-0378">Hydrolase</keyword>
<sequence length="840" mass="93100">MCYHIMVVAVRRLLFLLAILSCFCLLGSSSAVSLSYDEICDVSKLIGNYTAQHEKIPSQVVINGKNVSADDYLYASSSTIINLDQGRRVGLSFNSMASPPSPSGTGTGTLQKAGYLQVAKNVKAFMESYGRSPNYASTAIGQVRPESLIYANARIINFYNSTGRLPNYVTVEYVTGKGGIIVRPRADYTYTIQGYNVQFQDKSTGTIQYYKWDFGDQSTSTQKNPVHAYKPGTYKVTLTVQGYGITDTKTITLEVMLATVHVNSTATSSGKPLNLTFKIPLNDTVKWISIGAISSGLFNETIFLVEDGIAYKLAEVTNPFYQANSQSQREIVWQVIAGLNRLIEIYTKLGAEPQVNEYLNNFNLTQAEKIFILTNYNKCIDPLQVSVEYPGEEKVTIANITFPGNKSTRTLLLLYTNGQYIHPPGETGPNIIINDTLIWEASNYDAIITYTLATGKITNQTLQKWLNRTYEPGPLKAAHGTFLTGLEVIYLHDLIAEEAATRYNVTWTRTMPVMVSAGDHSPGTWISLECNHNMAVKAEGTPENIKAFNYARTSAINPIEYYVMEALFPGSDPTSAPTTGIGLTLLNGGSLNILESGNYTLISDGQGRYLIIDHATGIVRDMIYAFMGAYCYYHQQTEWAQELGRTIMSSERLKSLLDGNGTVNLEGLRDSVGKAFMGLIVSMRLALHNPMTFVEIISYGLVGQGLIGVNIAAYATTIAYINSKLNNITGSIKEFIVEHQTYISNDFVEYMLPAVIYVLSKSGGGVILQPVGLCMAIGNGILDFRDHYLPEEYWKYIAYHRTWAHGYELRAYVGEDHCIHYIEIPKDPDGTLRWDEAVYI</sequence>
<dbReference type="PIR" id="B69216">
    <property type="entry name" value="B69216"/>
</dbReference>
<dbReference type="AlphaFoldDB" id="O26190"/>
<dbReference type="PaxDb" id="187420-MTH_87"/>
<dbReference type="KEGG" id="mth:MTH_87"/>
<feature type="domain" description="PKD" evidence="1">
    <location>
        <begin position="196"/>
        <end position="240"/>
    </location>
</feature>
<protein>
    <submittedName>
        <fullName evidence="2">Surface protease related protein</fullName>
    </submittedName>
</protein>
<evidence type="ECO:0000259" key="1">
    <source>
        <dbReference type="PROSITE" id="PS50093"/>
    </source>
</evidence>
<dbReference type="InterPro" id="IPR013783">
    <property type="entry name" value="Ig-like_fold"/>
</dbReference>
<name>O26190_METTH</name>
<dbReference type="SMART" id="SM00089">
    <property type="entry name" value="PKD"/>
    <property type="match status" value="1"/>
</dbReference>
<evidence type="ECO:0000313" key="2">
    <source>
        <dbReference type="EMBL" id="AAB84593.1"/>
    </source>
</evidence>
<dbReference type="InterPro" id="IPR022409">
    <property type="entry name" value="PKD/Chitinase_dom"/>
</dbReference>
<keyword evidence="2" id="KW-0645">Protease</keyword>
<dbReference type="Proteomes" id="UP000005223">
    <property type="component" value="Chromosome"/>
</dbReference>
<dbReference type="InterPro" id="IPR000601">
    <property type="entry name" value="PKD_dom"/>
</dbReference>
<dbReference type="GO" id="GO:0008233">
    <property type="term" value="F:peptidase activity"/>
    <property type="evidence" value="ECO:0007669"/>
    <property type="project" value="UniProtKB-KW"/>
</dbReference>
<dbReference type="InterPro" id="IPR035986">
    <property type="entry name" value="PKD_dom_sf"/>
</dbReference>
<dbReference type="Gene3D" id="2.60.40.10">
    <property type="entry name" value="Immunoglobulins"/>
    <property type="match status" value="1"/>
</dbReference>
<accession>O26190</accession>
<dbReference type="InterPro" id="IPR018975">
    <property type="entry name" value="Pseudomurein-binding_repeat"/>
</dbReference>
<dbReference type="Pfam" id="PF18911">
    <property type="entry name" value="PKD_4"/>
    <property type="match status" value="1"/>
</dbReference>
<evidence type="ECO:0000313" key="3">
    <source>
        <dbReference type="Proteomes" id="UP000005223"/>
    </source>
</evidence>
<gene>
    <name evidence="2" type="ordered locus">MTH_87</name>
</gene>
<dbReference type="EMBL" id="AE000666">
    <property type="protein sequence ID" value="AAB84593.1"/>
    <property type="molecule type" value="Genomic_DNA"/>
</dbReference>
<dbReference type="InParanoid" id="O26190"/>
<proteinExistence type="predicted"/>
<dbReference type="PROSITE" id="PS50093">
    <property type="entry name" value="PKD"/>
    <property type="match status" value="1"/>
</dbReference>
<dbReference type="CDD" id="cd00146">
    <property type="entry name" value="PKD"/>
    <property type="match status" value="1"/>
</dbReference>